<comment type="caution">
    <text evidence="4">The sequence shown here is derived from an EMBL/GenBank/DDBJ whole genome shotgun (WGS) entry which is preliminary data.</text>
</comment>
<dbReference type="PANTHER" id="PTHR10039">
    <property type="entry name" value="AMELOGENIN"/>
    <property type="match status" value="1"/>
</dbReference>
<dbReference type="SMART" id="SM00248">
    <property type="entry name" value="ANK"/>
    <property type="match status" value="8"/>
</dbReference>
<dbReference type="InterPro" id="IPR056884">
    <property type="entry name" value="NPHP3-like_N"/>
</dbReference>
<feature type="domain" description="GST N-terminal" evidence="3">
    <location>
        <begin position="1240"/>
        <end position="1315"/>
    </location>
</feature>
<proteinExistence type="predicted"/>
<dbReference type="InterPro" id="IPR036770">
    <property type="entry name" value="Ankyrin_rpt-contain_sf"/>
</dbReference>
<dbReference type="EMBL" id="JAACJK010000059">
    <property type="protein sequence ID" value="KAF5336043.1"/>
    <property type="molecule type" value="Genomic_DNA"/>
</dbReference>
<dbReference type="InterPro" id="IPR054471">
    <property type="entry name" value="GPIID_WHD"/>
</dbReference>
<dbReference type="Pfam" id="PF13409">
    <property type="entry name" value="GST_N_2"/>
    <property type="match status" value="1"/>
</dbReference>
<accession>A0A8H5FGX6</accession>
<feature type="repeat" description="ANK" evidence="2">
    <location>
        <begin position="557"/>
        <end position="589"/>
    </location>
</feature>
<evidence type="ECO:0000256" key="1">
    <source>
        <dbReference type="ARBA" id="ARBA00022737"/>
    </source>
</evidence>
<dbReference type="Gene3D" id="1.25.40.20">
    <property type="entry name" value="Ankyrin repeat-containing domain"/>
    <property type="match status" value="3"/>
</dbReference>
<evidence type="ECO:0000259" key="3">
    <source>
        <dbReference type="PROSITE" id="PS50404"/>
    </source>
</evidence>
<dbReference type="OrthoDB" id="7464126at2759"/>
<gene>
    <name evidence="4" type="ORF">D9611_006201</name>
</gene>
<keyword evidence="5" id="KW-1185">Reference proteome</keyword>
<dbReference type="Proteomes" id="UP000541558">
    <property type="component" value="Unassembled WGS sequence"/>
</dbReference>
<dbReference type="Pfam" id="PF24883">
    <property type="entry name" value="NPHP3_N"/>
    <property type="match status" value="1"/>
</dbReference>
<dbReference type="Pfam" id="PF22939">
    <property type="entry name" value="WHD_GPIID"/>
    <property type="match status" value="1"/>
</dbReference>
<evidence type="ECO:0000313" key="5">
    <source>
        <dbReference type="Proteomes" id="UP000541558"/>
    </source>
</evidence>
<dbReference type="InterPro" id="IPR027417">
    <property type="entry name" value="P-loop_NTPase"/>
</dbReference>
<sequence>MDEGSHSQLFPHAPGAQFMTGAHHFSIGRVNSTVVGRDNVVTNIYNHLPSERVVNEKEELLKWLDGHDFRRIYRSALTARLAGTGVWFIRTRHFRRFVEGDGIIVWGTGLPGSGKTILASTSTEHLEVTFRGREGVAVVPVFLLYSEKVPLRDVLTGMLCQLIRSHESAYSCLLPVYGRHKVLGDRLSEVEASAMLGDIVKRFKKVYIVVDGLDEAEDRVKAGLLRILASLGANALITCRPLDLFKDRYTPTALHIPVKADMQDIAAFIADKIAESPRLQMILEENQPLRDMLSARIMESSKGMFLLARLQVETLMRKAKSISSLTKALNELPEGVNALYRSTMERINAQSEEDTLIAHRVFLWLLHAQRHLLVEDLQYALAVSFESWEFDADDLSSPSFILSVCGGLVTMDRLSGVVQFIHYTAQEFMETVRFPKLPSPPLFLALTCVACVEHHLCTSDSKRGSLSVSATSNILLLKPFLKYAYDYWGHHARDCDENNGDPPHPRLCAFLANCTNYPMTDRYSSHRMVYGLHLAAVHGLAKIIRLRTIPFPPKTCQASSPFHYAAMYGQAHALNALLTCYEGVNAQDDAGETVLHYAVRMNYPAIVQQLISFSGLDESTPNQPNIYIDVNIQNIKGETPLIVACSSSLRSQDIVRSLVSHHDLDVDLTAQDGCNAFWHACRIHSGALARILISAYPNLKIDSRNRLGTTAFMNACLAGLASIAGWMLSRKSLGDPDLLSEVDTDGHNALFSGRREQGGSIGSGIQRVSLGGGGHAALRGPDIGKEEKPKLLSFRISPVDKAGRCGEKGRTALMSMCGPGLYWSPFGDLSSTISYILSPEVEEINAQDGDGRTALMYASHWGNTSAVDALLSFTSLDVGLRDYEGLSALDYALFYAQRSRRRSSPNDNRTLSAIVLHPSCCERTDVFRGLVVTAASNPQYERRTLQMLFALEPVRSALYGTMLLILPLAEGVNRLHTPQIWEWSRSCTDSEVEDEGRDWDWDWDCQWDSGSNSEPDTEAPEFECTLPLLSFHLGRAKFDGSVLILSKFPHHGQSLSAPSPQVFFSTKDFGPPSTELQCLFSGRTLDLNYMAARDAEGRTPMMLAICSEHPMGSQTLDILRRSSPRHLTCYHDENGHSALHLAMMECQRDSQHLEFLKMISDTIAVESIPFTRRAILEAARNSDITLKCLLELLQQPAVLRAFIWDRDGRVVSSTILRFLEVSKERFPCIAPLGRFIWGWMVLNYKNLPYKNVWIPYHEIQKRLTELGFGPNDLEPKPDGTFRYTVPILHDSSTNQVISDSLRIIHYLDETYPEAPRVIEPGTKLLAVAFEQTAVNTVFWPTYPSVASRFREYLDEASAEKFKFTIENFFLEGTSIETFLGDKKLEDAKWVQAEAGLTALDGFFKKAELATEADQGDKLPFINGKNPSYPDFALGSLFVWMERGMRGADRERWERITSLNNGRWGALYEGLRPYLATH</sequence>
<dbReference type="Gene3D" id="3.40.30.10">
    <property type="entry name" value="Glutaredoxin"/>
    <property type="match status" value="1"/>
</dbReference>
<dbReference type="SUPFAM" id="SSF52833">
    <property type="entry name" value="Thioredoxin-like"/>
    <property type="match status" value="1"/>
</dbReference>
<organism evidence="4 5">
    <name type="scientific">Ephemerocybe angulata</name>
    <dbReference type="NCBI Taxonomy" id="980116"/>
    <lineage>
        <taxon>Eukaryota</taxon>
        <taxon>Fungi</taxon>
        <taxon>Dikarya</taxon>
        <taxon>Basidiomycota</taxon>
        <taxon>Agaricomycotina</taxon>
        <taxon>Agaricomycetes</taxon>
        <taxon>Agaricomycetidae</taxon>
        <taxon>Agaricales</taxon>
        <taxon>Agaricineae</taxon>
        <taxon>Psathyrellaceae</taxon>
        <taxon>Ephemerocybe</taxon>
    </lineage>
</organism>
<reference evidence="4 5" key="1">
    <citation type="journal article" date="2020" name="ISME J.">
        <title>Uncovering the hidden diversity of litter-decomposition mechanisms in mushroom-forming fungi.</title>
        <authorList>
            <person name="Floudas D."/>
            <person name="Bentzer J."/>
            <person name="Ahren D."/>
            <person name="Johansson T."/>
            <person name="Persson P."/>
            <person name="Tunlid A."/>
        </authorList>
    </citation>
    <scope>NUCLEOTIDE SEQUENCE [LARGE SCALE GENOMIC DNA]</scope>
    <source>
        <strain evidence="4 5">CBS 175.51</strain>
    </source>
</reference>
<keyword evidence="1" id="KW-0677">Repeat</keyword>
<dbReference type="PANTHER" id="PTHR10039:SF15">
    <property type="entry name" value="NACHT DOMAIN-CONTAINING PROTEIN"/>
    <property type="match status" value="1"/>
</dbReference>
<dbReference type="SUPFAM" id="SSF52540">
    <property type="entry name" value="P-loop containing nucleoside triphosphate hydrolases"/>
    <property type="match status" value="1"/>
</dbReference>
<dbReference type="Gene3D" id="3.40.50.300">
    <property type="entry name" value="P-loop containing nucleotide triphosphate hydrolases"/>
    <property type="match status" value="1"/>
</dbReference>
<dbReference type="InterPro" id="IPR036249">
    <property type="entry name" value="Thioredoxin-like_sf"/>
</dbReference>
<evidence type="ECO:0000313" key="4">
    <source>
        <dbReference type="EMBL" id="KAF5336043.1"/>
    </source>
</evidence>
<dbReference type="SUPFAM" id="SSF48403">
    <property type="entry name" value="Ankyrin repeat"/>
    <property type="match status" value="1"/>
</dbReference>
<dbReference type="Pfam" id="PF22041">
    <property type="entry name" value="GST_C_7"/>
    <property type="match status" value="1"/>
</dbReference>
<dbReference type="InterPro" id="IPR002110">
    <property type="entry name" value="Ankyrin_rpt"/>
</dbReference>
<dbReference type="PROSITE" id="PS50088">
    <property type="entry name" value="ANK_REPEAT"/>
    <property type="match status" value="1"/>
</dbReference>
<dbReference type="Gene3D" id="1.20.1050.10">
    <property type="match status" value="1"/>
</dbReference>
<protein>
    <recommendedName>
        <fullName evidence="3">GST N-terminal domain-containing protein</fullName>
    </recommendedName>
</protein>
<dbReference type="Pfam" id="PF12796">
    <property type="entry name" value="Ank_2"/>
    <property type="match status" value="2"/>
</dbReference>
<evidence type="ECO:0000256" key="2">
    <source>
        <dbReference type="PROSITE-ProRule" id="PRU00023"/>
    </source>
</evidence>
<dbReference type="PROSITE" id="PS50404">
    <property type="entry name" value="GST_NTER"/>
    <property type="match status" value="1"/>
</dbReference>
<dbReference type="InterPro" id="IPR004045">
    <property type="entry name" value="Glutathione_S-Trfase_N"/>
</dbReference>
<name>A0A8H5FGX6_9AGAR</name>
<dbReference type="InterPro" id="IPR054416">
    <property type="entry name" value="GST_UstS-like_C"/>
</dbReference>
<keyword evidence="2" id="KW-0040">ANK repeat</keyword>